<dbReference type="Proteomes" id="UP001156706">
    <property type="component" value="Unassembled WGS sequence"/>
</dbReference>
<keyword evidence="1" id="KW-0812">Transmembrane</keyword>
<keyword evidence="1" id="KW-0472">Membrane</keyword>
<comment type="caution">
    <text evidence="2">The sequence shown here is derived from an EMBL/GenBank/DDBJ whole genome shotgun (WGS) entry which is preliminary data.</text>
</comment>
<feature type="transmembrane region" description="Helical" evidence="1">
    <location>
        <begin position="61"/>
        <end position="82"/>
    </location>
</feature>
<gene>
    <name evidence="2" type="ORF">GCM10007907_25080</name>
</gene>
<proteinExistence type="predicted"/>
<feature type="transmembrane region" description="Helical" evidence="1">
    <location>
        <begin position="89"/>
        <end position="115"/>
    </location>
</feature>
<name>A0ABQ5YJ77_9NEIS</name>
<evidence type="ECO:0000313" key="2">
    <source>
        <dbReference type="EMBL" id="GLR13718.1"/>
    </source>
</evidence>
<dbReference type="EMBL" id="BSOG01000002">
    <property type="protein sequence ID" value="GLR13718.1"/>
    <property type="molecule type" value="Genomic_DNA"/>
</dbReference>
<sequence length="169" mass="19353">MIIGHGPSGYIATHYLSKRFAASGVGRMALLAFGIIGALAPDLDMFYFHLVDGRQHHHHTYFSHWPVFWFAVLLVALAWQWLQRGSRYAAICVIFCLGGVLHILLDSIVGDIWWLAPWVDRPYALFTVPALYQPWWLNFLLHWSFALELALWIWAMLLYRRRASAGGAG</sequence>
<evidence type="ECO:0000256" key="1">
    <source>
        <dbReference type="SAM" id="Phobius"/>
    </source>
</evidence>
<feature type="transmembrane region" description="Helical" evidence="1">
    <location>
        <begin position="135"/>
        <end position="159"/>
    </location>
</feature>
<keyword evidence="1" id="KW-1133">Transmembrane helix</keyword>
<dbReference type="RefSeq" id="WP_284196805.1">
    <property type="nucleotide sequence ID" value="NZ_BSOG01000002.1"/>
</dbReference>
<feature type="transmembrane region" description="Helical" evidence="1">
    <location>
        <begin position="20"/>
        <end position="41"/>
    </location>
</feature>
<dbReference type="InterPro" id="IPR007404">
    <property type="entry name" value="YdjM-like"/>
</dbReference>
<evidence type="ECO:0000313" key="3">
    <source>
        <dbReference type="Proteomes" id="UP001156706"/>
    </source>
</evidence>
<reference evidence="3" key="1">
    <citation type="journal article" date="2019" name="Int. J. Syst. Evol. Microbiol.">
        <title>The Global Catalogue of Microorganisms (GCM) 10K type strain sequencing project: providing services to taxonomists for standard genome sequencing and annotation.</title>
        <authorList>
            <consortium name="The Broad Institute Genomics Platform"/>
            <consortium name="The Broad Institute Genome Sequencing Center for Infectious Disease"/>
            <person name="Wu L."/>
            <person name="Ma J."/>
        </authorList>
    </citation>
    <scope>NUCLEOTIDE SEQUENCE [LARGE SCALE GENOMIC DNA]</scope>
    <source>
        <strain evidence="3">NBRC 110044</strain>
    </source>
</reference>
<evidence type="ECO:0008006" key="4">
    <source>
        <dbReference type="Google" id="ProtNLM"/>
    </source>
</evidence>
<organism evidence="2 3">
    <name type="scientific">Chitinimonas prasina</name>
    <dbReference type="NCBI Taxonomy" id="1434937"/>
    <lineage>
        <taxon>Bacteria</taxon>
        <taxon>Pseudomonadati</taxon>
        <taxon>Pseudomonadota</taxon>
        <taxon>Betaproteobacteria</taxon>
        <taxon>Neisseriales</taxon>
        <taxon>Chitinibacteraceae</taxon>
        <taxon>Chitinimonas</taxon>
    </lineage>
</organism>
<dbReference type="Pfam" id="PF04307">
    <property type="entry name" value="YdjM"/>
    <property type="match status" value="1"/>
</dbReference>
<accession>A0ABQ5YJ77</accession>
<keyword evidence="3" id="KW-1185">Reference proteome</keyword>
<protein>
    <recommendedName>
        <fullName evidence="4">Hydrolase</fullName>
    </recommendedName>
</protein>